<protein>
    <submittedName>
        <fullName evidence="2">Uncharacterized protein</fullName>
    </submittedName>
</protein>
<organism evidence="2 3">
    <name type="scientific">Pomacea canaliculata</name>
    <name type="common">Golden apple snail</name>
    <dbReference type="NCBI Taxonomy" id="400727"/>
    <lineage>
        <taxon>Eukaryota</taxon>
        <taxon>Metazoa</taxon>
        <taxon>Spiralia</taxon>
        <taxon>Lophotrochozoa</taxon>
        <taxon>Mollusca</taxon>
        <taxon>Gastropoda</taxon>
        <taxon>Caenogastropoda</taxon>
        <taxon>Architaenioglossa</taxon>
        <taxon>Ampullarioidea</taxon>
        <taxon>Ampullariidae</taxon>
        <taxon>Pomacea</taxon>
    </lineage>
</organism>
<proteinExistence type="predicted"/>
<feature type="compositionally biased region" description="Acidic residues" evidence="1">
    <location>
        <begin position="24"/>
        <end position="37"/>
    </location>
</feature>
<gene>
    <name evidence="2" type="ORF">C0Q70_01084</name>
</gene>
<dbReference type="AlphaFoldDB" id="A0A2T7PYI8"/>
<keyword evidence="3" id="KW-1185">Reference proteome</keyword>
<dbReference type="Proteomes" id="UP000245119">
    <property type="component" value="Linkage Group LG1"/>
</dbReference>
<reference evidence="2 3" key="1">
    <citation type="submission" date="2018-04" db="EMBL/GenBank/DDBJ databases">
        <title>The genome of golden apple snail Pomacea canaliculata provides insight into stress tolerance and invasive adaptation.</title>
        <authorList>
            <person name="Liu C."/>
            <person name="Liu B."/>
            <person name="Ren Y."/>
            <person name="Zhang Y."/>
            <person name="Wang H."/>
            <person name="Li S."/>
            <person name="Jiang F."/>
            <person name="Yin L."/>
            <person name="Zhang G."/>
            <person name="Qian W."/>
            <person name="Fan W."/>
        </authorList>
    </citation>
    <scope>NUCLEOTIDE SEQUENCE [LARGE SCALE GENOMIC DNA]</scope>
    <source>
        <strain evidence="2">SZHN2017</strain>
        <tissue evidence="2">Muscle</tissue>
    </source>
</reference>
<evidence type="ECO:0000256" key="1">
    <source>
        <dbReference type="SAM" id="MobiDB-lite"/>
    </source>
</evidence>
<name>A0A2T7PYI8_POMCA</name>
<feature type="region of interest" description="Disordered" evidence="1">
    <location>
        <begin position="96"/>
        <end position="115"/>
    </location>
</feature>
<feature type="region of interest" description="Disordered" evidence="1">
    <location>
        <begin position="1"/>
        <end position="62"/>
    </location>
</feature>
<dbReference type="EMBL" id="PZQS01000001">
    <property type="protein sequence ID" value="PVD38469.1"/>
    <property type="molecule type" value="Genomic_DNA"/>
</dbReference>
<evidence type="ECO:0000313" key="2">
    <source>
        <dbReference type="EMBL" id="PVD38469.1"/>
    </source>
</evidence>
<evidence type="ECO:0000313" key="3">
    <source>
        <dbReference type="Proteomes" id="UP000245119"/>
    </source>
</evidence>
<comment type="caution">
    <text evidence="2">The sequence shown here is derived from an EMBL/GenBank/DDBJ whole genome shotgun (WGS) entry which is preliminary data.</text>
</comment>
<accession>A0A2T7PYI8</accession>
<sequence>MFSFSIQTDEDDVDSVSEDKSLQNDDELSQAVNEDEDTLHPQPTKQAKSNDLPPGTLDSFSRSFKTGRRLTCVEIVRTACLTIDRLSAPAQFVRRHSDSDSEARIAAFRPAPETR</sequence>